<dbReference type="RefSeq" id="WP_113903207.1">
    <property type="nucleotide sequence ID" value="NZ_QNSB01000002.1"/>
</dbReference>
<dbReference type="AlphaFoldDB" id="A0A366ILW4"/>
<keyword evidence="3" id="KW-1185">Reference proteome</keyword>
<dbReference type="Gene3D" id="3.10.180.10">
    <property type="entry name" value="2,3-Dihydroxybiphenyl 1,2-Dioxygenase, domain 1"/>
    <property type="match status" value="1"/>
</dbReference>
<reference evidence="2 3" key="1">
    <citation type="submission" date="2018-06" db="EMBL/GenBank/DDBJ databases">
        <title>Freshwater and sediment microbial communities from various areas in North America, analyzing microbe dynamics in response to fracking.</title>
        <authorList>
            <person name="Lamendella R."/>
        </authorList>
    </citation>
    <scope>NUCLEOTIDE SEQUENCE [LARGE SCALE GENOMIC DNA]</scope>
    <source>
        <strain evidence="2 3">3b_TX</strain>
    </source>
</reference>
<dbReference type="CDD" id="cd06588">
    <property type="entry name" value="PhnB_like"/>
    <property type="match status" value="1"/>
</dbReference>
<name>A0A366ILW4_9MICO</name>
<dbReference type="Proteomes" id="UP000253509">
    <property type="component" value="Unassembled WGS sequence"/>
</dbReference>
<dbReference type="PANTHER" id="PTHR33990">
    <property type="entry name" value="PROTEIN YJDN-RELATED"/>
    <property type="match status" value="1"/>
</dbReference>
<proteinExistence type="predicted"/>
<organism evidence="2 3">
    <name type="scientific">Brevibacterium celere</name>
    <dbReference type="NCBI Taxonomy" id="225845"/>
    <lineage>
        <taxon>Bacteria</taxon>
        <taxon>Bacillati</taxon>
        <taxon>Actinomycetota</taxon>
        <taxon>Actinomycetes</taxon>
        <taxon>Micrococcales</taxon>
        <taxon>Brevibacteriaceae</taxon>
        <taxon>Brevibacterium</taxon>
    </lineage>
</organism>
<accession>A0A366ILW4</accession>
<gene>
    <name evidence="2" type="ORF">DFO65_102254</name>
</gene>
<dbReference type="SUPFAM" id="SSF54593">
    <property type="entry name" value="Glyoxalase/Bleomycin resistance protein/Dihydroxybiphenyl dioxygenase"/>
    <property type="match status" value="1"/>
</dbReference>
<protein>
    <submittedName>
        <fullName evidence="2">PhnB protein</fullName>
    </submittedName>
</protein>
<feature type="domain" description="PhnB-like" evidence="1">
    <location>
        <begin position="4"/>
        <end position="130"/>
    </location>
</feature>
<dbReference type="InterPro" id="IPR028973">
    <property type="entry name" value="PhnB-like"/>
</dbReference>
<dbReference type="Pfam" id="PF06983">
    <property type="entry name" value="3-dmu-9_3-mt"/>
    <property type="match status" value="1"/>
</dbReference>
<dbReference type="InterPro" id="IPR029068">
    <property type="entry name" value="Glyas_Bleomycin-R_OHBP_Dase"/>
</dbReference>
<dbReference type="EMBL" id="QNSB01000002">
    <property type="protein sequence ID" value="RBP73726.1"/>
    <property type="molecule type" value="Genomic_DNA"/>
</dbReference>
<comment type="caution">
    <text evidence="2">The sequence shown here is derived from an EMBL/GenBank/DDBJ whole genome shotgun (WGS) entry which is preliminary data.</text>
</comment>
<sequence>MSINAYIFFSNGQCAEAFEWYQGIFGGEVSIMLMKDAPEDQRMPGAPEDSVMHAALTFGDALLMGSDDPTGDGGPKTGISLSYTAPDAETARRVFDSLSEGGEVQMPLDKTFWTEAFGACVDRYGVPWMVDTAGEPS</sequence>
<evidence type="ECO:0000313" key="3">
    <source>
        <dbReference type="Proteomes" id="UP000253509"/>
    </source>
</evidence>
<dbReference type="PANTHER" id="PTHR33990:SF1">
    <property type="entry name" value="PROTEIN YJDN"/>
    <property type="match status" value="1"/>
</dbReference>
<evidence type="ECO:0000313" key="2">
    <source>
        <dbReference type="EMBL" id="RBP73726.1"/>
    </source>
</evidence>
<evidence type="ECO:0000259" key="1">
    <source>
        <dbReference type="Pfam" id="PF06983"/>
    </source>
</evidence>